<comment type="subcellular location">
    <subcellularLocation>
        <location evidence="1">Cell membrane</location>
        <topology evidence="1">Multi-pass membrane protein</topology>
    </subcellularLocation>
</comment>
<dbReference type="NCBIfam" id="TIGR00374">
    <property type="entry name" value="flippase-like domain"/>
    <property type="match status" value="1"/>
</dbReference>
<keyword evidence="8" id="KW-1185">Reference proteome</keyword>
<sequence>MKKHILTFLKLAIPLAFGVFLIWYVYNGLTLEERDNLSYSFTHANYFVLILSVLFGILSHVSRAIRWKYTIEPLGKTPGFWNSFFTVMIGYIANLAFPRLGEITRPGLLAKYEGIPFHKLLGTIVAERVADLIILALITISVIFMELDMLRDLLSETIAQGGDKFSVEKLILFGSILFIGGGVFLFLLMSKSKNPILVKIRELFKGVLEGVKSIATMKKKGLFLLHTAFIWIMYLAMHYVCFFALSDTADVPIAGVLASFVLGGLSIVFVQGGIGVYPIAVMETLTLYGVVKTSALALGWIIWTAQTMMIIVLGVISIIMIRVINQKKDVATD</sequence>
<feature type="transmembrane region" description="Helical" evidence="6">
    <location>
        <begin position="170"/>
        <end position="189"/>
    </location>
</feature>
<proteinExistence type="predicted"/>
<accession>A0A6N9NH12</accession>
<evidence type="ECO:0000256" key="5">
    <source>
        <dbReference type="ARBA" id="ARBA00023136"/>
    </source>
</evidence>
<feature type="transmembrane region" description="Helical" evidence="6">
    <location>
        <begin position="129"/>
        <end position="150"/>
    </location>
</feature>
<organism evidence="7 8">
    <name type="scientific">Acidiluteibacter ferrifornacis</name>
    <dbReference type="NCBI Taxonomy" id="2692424"/>
    <lineage>
        <taxon>Bacteria</taxon>
        <taxon>Pseudomonadati</taxon>
        <taxon>Bacteroidota</taxon>
        <taxon>Flavobacteriia</taxon>
        <taxon>Flavobacteriales</taxon>
        <taxon>Cryomorphaceae</taxon>
        <taxon>Acidiluteibacter</taxon>
    </lineage>
</organism>
<reference evidence="7 8" key="1">
    <citation type="submission" date="2019-12" db="EMBL/GenBank/DDBJ databases">
        <authorList>
            <person name="Zhao J."/>
        </authorList>
    </citation>
    <scope>NUCLEOTIDE SEQUENCE [LARGE SCALE GENOMIC DNA]</scope>
    <source>
        <strain evidence="7 8">S-15</strain>
    </source>
</reference>
<feature type="transmembrane region" description="Helical" evidence="6">
    <location>
        <begin position="257"/>
        <end position="280"/>
    </location>
</feature>
<evidence type="ECO:0000256" key="4">
    <source>
        <dbReference type="ARBA" id="ARBA00022989"/>
    </source>
</evidence>
<dbReference type="GO" id="GO:0005886">
    <property type="term" value="C:plasma membrane"/>
    <property type="evidence" value="ECO:0007669"/>
    <property type="project" value="UniProtKB-SubCell"/>
</dbReference>
<feature type="transmembrane region" description="Helical" evidence="6">
    <location>
        <begin position="223"/>
        <end position="245"/>
    </location>
</feature>
<dbReference type="PANTHER" id="PTHR39087:SF2">
    <property type="entry name" value="UPF0104 MEMBRANE PROTEIN MJ1595"/>
    <property type="match status" value="1"/>
</dbReference>
<name>A0A6N9NH12_9FLAO</name>
<dbReference type="Proteomes" id="UP000470771">
    <property type="component" value="Unassembled WGS sequence"/>
</dbReference>
<dbReference type="AlphaFoldDB" id="A0A6N9NH12"/>
<keyword evidence="5 6" id="KW-0472">Membrane</keyword>
<evidence type="ECO:0000256" key="6">
    <source>
        <dbReference type="SAM" id="Phobius"/>
    </source>
</evidence>
<dbReference type="PANTHER" id="PTHR39087">
    <property type="entry name" value="UPF0104 MEMBRANE PROTEIN MJ1595"/>
    <property type="match status" value="1"/>
</dbReference>
<comment type="caution">
    <text evidence="7">The sequence shown here is derived from an EMBL/GenBank/DDBJ whole genome shotgun (WGS) entry which is preliminary data.</text>
</comment>
<dbReference type="EMBL" id="WWNE01000003">
    <property type="protein sequence ID" value="NBG64831.1"/>
    <property type="molecule type" value="Genomic_DNA"/>
</dbReference>
<dbReference type="RefSeq" id="WP_160631360.1">
    <property type="nucleotide sequence ID" value="NZ_WWNE01000003.1"/>
</dbReference>
<feature type="transmembrane region" description="Helical" evidence="6">
    <location>
        <begin position="79"/>
        <end position="97"/>
    </location>
</feature>
<gene>
    <name evidence="7" type="ORF">GQN54_01795</name>
</gene>
<evidence type="ECO:0000256" key="3">
    <source>
        <dbReference type="ARBA" id="ARBA00022692"/>
    </source>
</evidence>
<keyword evidence="3 6" id="KW-0812">Transmembrane</keyword>
<keyword evidence="4 6" id="KW-1133">Transmembrane helix</keyword>
<evidence type="ECO:0000313" key="7">
    <source>
        <dbReference type="EMBL" id="NBG64831.1"/>
    </source>
</evidence>
<dbReference type="Pfam" id="PF03706">
    <property type="entry name" value="LPG_synthase_TM"/>
    <property type="match status" value="1"/>
</dbReference>
<feature type="transmembrane region" description="Helical" evidence="6">
    <location>
        <begin position="7"/>
        <end position="26"/>
    </location>
</feature>
<evidence type="ECO:0000313" key="8">
    <source>
        <dbReference type="Proteomes" id="UP000470771"/>
    </source>
</evidence>
<evidence type="ECO:0000256" key="1">
    <source>
        <dbReference type="ARBA" id="ARBA00004651"/>
    </source>
</evidence>
<evidence type="ECO:0000256" key="2">
    <source>
        <dbReference type="ARBA" id="ARBA00022475"/>
    </source>
</evidence>
<feature type="transmembrane region" description="Helical" evidence="6">
    <location>
        <begin position="300"/>
        <end position="321"/>
    </location>
</feature>
<keyword evidence="2" id="KW-1003">Cell membrane</keyword>
<dbReference type="InterPro" id="IPR022791">
    <property type="entry name" value="L-PG_synthase/AglD"/>
</dbReference>
<protein>
    <submittedName>
        <fullName evidence="7">Flippase-like domain-containing protein</fullName>
    </submittedName>
</protein>
<feature type="transmembrane region" description="Helical" evidence="6">
    <location>
        <begin position="38"/>
        <end position="58"/>
    </location>
</feature>